<evidence type="ECO:0000313" key="1">
    <source>
        <dbReference type="EMBL" id="CAK5013753.1"/>
    </source>
</evidence>
<proteinExistence type="predicted"/>
<gene>
    <name evidence="1" type="ORF">MENTE1834_LOCUS2500</name>
</gene>
<sequence>MSILPLKPQKILFLLIFLTFFVHQQSSLKINKDLPEGHTQNINKRNEKHKGGNC</sequence>
<keyword evidence="2" id="KW-1185">Reference proteome</keyword>
<dbReference type="EMBL" id="CAVMJV010000002">
    <property type="protein sequence ID" value="CAK5013753.1"/>
    <property type="molecule type" value="Genomic_DNA"/>
</dbReference>
<organism evidence="1 2">
    <name type="scientific">Meloidogyne enterolobii</name>
    <name type="common">Root-knot nematode worm</name>
    <name type="synonym">Meloidogyne mayaguensis</name>
    <dbReference type="NCBI Taxonomy" id="390850"/>
    <lineage>
        <taxon>Eukaryota</taxon>
        <taxon>Metazoa</taxon>
        <taxon>Ecdysozoa</taxon>
        <taxon>Nematoda</taxon>
        <taxon>Chromadorea</taxon>
        <taxon>Rhabditida</taxon>
        <taxon>Tylenchina</taxon>
        <taxon>Tylenchomorpha</taxon>
        <taxon>Tylenchoidea</taxon>
        <taxon>Meloidogynidae</taxon>
        <taxon>Meloidogyninae</taxon>
        <taxon>Meloidogyne</taxon>
    </lineage>
</organism>
<comment type="caution">
    <text evidence="1">The sequence shown here is derived from an EMBL/GenBank/DDBJ whole genome shotgun (WGS) entry which is preliminary data.</text>
</comment>
<reference evidence="1" key="1">
    <citation type="submission" date="2023-11" db="EMBL/GenBank/DDBJ databases">
        <authorList>
            <person name="Poullet M."/>
        </authorList>
    </citation>
    <scope>NUCLEOTIDE SEQUENCE</scope>
    <source>
        <strain evidence="1">E1834</strain>
    </source>
</reference>
<name>A0ACB0XQX8_MELEN</name>
<dbReference type="Proteomes" id="UP001497535">
    <property type="component" value="Unassembled WGS sequence"/>
</dbReference>
<protein>
    <submittedName>
        <fullName evidence="1">Uncharacterized protein</fullName>
    </submittedName>
</protein>
<evidence type="ECO:0000313" key="2">
    <source>
        <dbReference type="Proteomes" id="UP001497535"/>
    </source>
</evidence>
<accession>A0ACB0XQX8</accession>